<dbReference type="InterPro" id="IPR041236">
    <property type="entry name" value="PriA_C"/>
</dbReference>
<comment type="catalytic activity">
    <reaction evidence="11 12">
        <text>ATP + H2O = ADP + phosphate + H(+)</text>
        <dbReference type="Rhea" id="RHEA:13065"/>
        <dbReference type="ChEBI" id="CHEBI:15377"/>
        <dbReference type="ChEBI" id="CHEBI:15378"/>
        <dbReference type="ChEBI" id="CHEBI:30616"/>
        <dbReference type="ChEBI" id="CHEBI:43474"/>
        <dbReference type="ChEBI" id="CHEBI:456216"/>
        <dbReference type="EC" id="5.6.2.4"/>
    </reaction>
</comment>
<dbReference type="Gene3D" id="3.40.1440.60">
    <property type="entry name" value="PriA, 3(prime) DNA-binding domain"/>
    <property type="match status" value="1"/>
</dbReference>
<sequence>MSEARSRVRVLVLQYGLGALDYAVPDGTSLAPGDIVAVPLGPRIITGAVWEADALPAKDVPDAKLRAVAARLDVPPLPAPMRRLIDWVADYYVAPPAAVLRMALSVSSALGGDRTLVEYRPTGTTPARATPQRTAALERIAGRQGTPRDLARWGQVSDAVIRGLVTAGALAKVEVAADAPFPVPDPDFAPPRLEAAQAQAAAALVADVEARAFAPTLLDGVTGSGKTEVYFEAVAAALRAGGQVLVLVPEIALTAPWLDRFAARFGVQPVAWHSDLKANARRRVWRAVGSGDARVLVGARSALFLPFAKLALIVVDEAHESSFKQEEGVHYHARDVAVVRAQLEGIPVILATATPGIETRVQVERGTYKRLDLPARFGGATLPVIRAVDLRHAPPPPGHWLSPPLVAELQVNLEAGAQSLLFLNRRGYAPLTLCRACGERVNCPNCTAWMVEHRLTRRLLCHHCGFACPPPPECPACHAPGSLVPCGPGVERIAEEVARLFPAARVMVVTSDTISSPARAAALVAAVEAREIDILIGTQMLTKGYHFPGLTLVGVVDADLGLAGGDLRAGERSFQQIAQAAGRAGRGAEPGRVLLQTHQPDARLMRALVAYDAEGFYAAETEQRRDVGAPPFGRWAALVVSSEDEAATIAAARAIGRAAPVLPGLSVLGPAPAPLAMLRGRHRHRLLVQARRGLALQDVLRDWLGGVELPSSVRVTVDVDPYNFM</sequence>
<keyword evidence="9 12" id="KW-0238">DNA-binding</keyword>
<dbReference type="GO" id="GO:0006310">
    <property type="term" value="P:DNA recombination"/>
    <property type="evidence" value="ECO:0007669"/>
    <property type="project" value="InterPro"/>
</dbReference>
<dbReference type="GO" id="GO:0006302">
    <property type="term" value="P:double-strand break repair"/>
    <property type="evidence" value="ECO:0007669"/>
    <property type="project" value="InterPro"/>
</dbReference>
<keyword evidence="10 12" id="KW-0413">Isomerase</keyword>
<proteinExistence type="inferred from homology"/>
<comment type="function">
    <text evidence="12">Initiates the restart of stalled replication forks, which reloads the replicative helicase on sites other than the origin of replication. Recognizes and binds to abandoned replication forks and remodels them to uncover a helicase loading site. Promotes assembly of the primosome at these replication forks.</text>
</comment>
<dbReference type="HAMAP" id="MF_00983">
    <property type="entry name" value="PriA"/>
    <property type="match status" value="1"/>
</dbReference>
<dbReference type="GO" id="GO:0003677">
    <property type="term" value="F:DNA binding"/>
    <property type="evidence" value="ECO:0007669"/>
    <property type="project" value="UniProtKB-UniRule"/>
</dbReference>
<dbReference type="GO" id="GO:0005524">
    <property type="term" value="F:ATP binding"/>
    <property type="evidence" value="ECO:0007669"/>
    <property type="project" value="UniProtKB-UniRule"/>
</dbReference>
<keyword evidence="15" id="KW-1185">Reference proteome</keyword>
<dbReference type="InterPro" id="IPR042115">
    <property type="entry name" value="PriA_3primeBD_sf"/>
</dbReference>
<evidence type="ECO:0000256" key="12">
    <source>
        <dbReference type="HAMAP-Rule" id="MF_00983"/>
    </source>
</evidence>
<dbReference type="InterPro" id="IPR005259">
    <property type="entry name" value="PriA"/>
</dbReference>
<dbReference type="InterPro" id="IPR040498">
    <property type="entry name" value="PriA_CRR"/>
</dbReference>
<keyword evidence="3 12" id="KW-0479">Metal-binding</keyword>
<keyword evidence="8 12" id="KW-0067">ATP-binding</keyword>
<dbReference type="SMART" id="SM00490">
    <property type="entry name" value="HELICc"/>
    <property type="match status" value="1"/>
</dbReference>
<keyword evidence="1 12" id="KW-0639">Primosome</keyword>
<comment type="subunit">
    <text evidence="12">Component of the replication restart primosome.</text>
</comment>
<evidence type="ECO:0000256" key="6">
    <source>
        <dbReference type="ARBA" id="ARBA00022806"/>
    </source>
</evidence>
<feature type="binding site" evidence="12">
    <location>
        <position position="474"/>
    </location>
    <ligand>
        <name>Zn(2+)</name>
        <dbReference type="ChEBI" id="CHEBI:29105"/>
        <label>1</label>
    </ligand>
</feature>
<evidence type="ECO:0000256" key="10">
    <source>
        <dbReference type="ARBA" id="ARBA00023235"/>
    </source>
</evidence>
<evidence type="ECO:0000259" key="13">
    <source>
        <dbReference type="PROSITE" id="PS51192"/>
    </source>
</evidence>
<dbReference type="InterPro" id="IPR001650">
    <property type="entry name" value="Helicase_C-like"/>
</dbReference>
<evidence type="ECO:0000256" key="7">
    <source>
        <dbReference type="ARBA" id="ARBA00022833"/>
    </source>
</evidence>
<comment type="similarity">
    <text evidence="12">Belongs to the helicase family. PriA subfamily.</text>
</comment>
<organism evidence="14 15">
    <name type="scientific">Glacieibacterium frigidum</name>
    <dbReference type="NCBI Taxonomy" id="2593303"/>
    <lineage>
        <taxon>Bacteria</taxon>
        <taxon>Pseudomonadati</taxon>
        <taxon>Pseudomonadota</taxon>
        <taxon>Alphaproteobacteria</taxon>
        <taxon>Sphingomonadales</taxon>
        <taxon>Sphingosinicellaceae</taxon>
        <taxon>Glacieibacterium</taxon>
    </lineage>
</organism>
<dbReference type="EMBL" id="VJWA01000001">
    <property type="protein sequence ID" value="TRW16822.1"/>
    <property type="molecule type" value="Genomic_DNA"/>
</dbReference>
<evidence type="ECO:0000256" key="8">
    <source>
        <dbReference type="ARBA" id="ARBA00022840"/>
    </source>
</evidence>
<gene>
    <name evidence="12" type="primary">priA</name>
    <name evidence="14" type="ORF">FMM06_01020</name>
</gene>
<keyword evidence="5 12" id="KW-0378">Hydrolase</keyword>
<feature type="binding site" evidence="12">
    <location>
        <position position="464"/>
    </location>
    <ligand>
        <name>Zn(2+)</name>
        <dbReference type="ChEBI" id="CHEBI:29105"/>
        <label>2</label>
    </ligand>
</feature>
<dbReference type="SMART" id="SM00487">
    <property type="entry name" value="DEXDc"/>
    <property type="match status" value="1"/>
</dbReference>
<feature type="binding site" evidence="12">
    <location>
        <position position="446"/>
    </location>
    <ligand>
        <name>Zn(2+)</name>
        <dbReference type="ChEBI" id="CHEBI:29105"/>
        <label>2</label>
    </ligand>
</feature>
<dbReference type="Pfam" id="PF00270">
    <property type="entry name" value="DEAD"/>
    <property type="match status" value="1"/>
</dbReference>
<dbReference type="Pfam" id="PF18319">
    <property type="entry name" value="Zn_ribbon_PriA"/>
    <property type="match status" value="1"/>
</dbReference>
<dbReference type="GO" id="GO:1990077">
    <property type="term" value="C:primosome complex"/>
    <property type="evidence" value="ECO:0007669"/>
    <property type="project" value="UniProtKB-UniRule"/>
</dbReference>
<evidence type="ECO:0000256" key="1">
    <source>
        <dbReference type="ARBA" id="ARBA00022515"/>
    </source>
</evidence>
<protein>
    <recommendedName>
        <fullName evidence="12">Replication restart protein PriA</fullName>
    </recommendedName>
    <alternativeName>
        <fullName evidence="12">ATP-dependent DNA helicase PriA</fullName>
        <ecNumber evidence="12">5.6.2.4</ecNumber>
    </alternativeName>
    <alternativeName>
        <fullName evidence="12">DNA 3'-5' helicase PriA</fullName>
    </alternativeName>
</protein>
<evidence type="ECO:0000313" key="15">
    <source>
        <dbReference type="Proteomes" id="UP000317894"/>
    </source>
</evidence>
<dbReference type="GO" id="GO:0016887">
    <property type="term" value="F:ATP hydrolysis activity"/>
    <property type="evidence" value="ECO:0007669"/>
    <property type="project" value="RHEA"/>
</dbReference>
<dbReference type="InterPro" id="IPR027417">
    <property type="entry name" value="P-loop_NTPase"/>
</dbReference>
<dbReference type="GO" id="GO:0006269">
    <property type="term" value="P:DNA replication, synthesis of primer"/>
    <property type="evidence" value="ECO:0007669"/>
    <property type="project" value="UniProtKB-KW"/>
</dbReference>
<dbReference type="Proteomes" id="UP000317894">
    <property type="component" value="Unassembled WGS sequence"/>
</dbReference>
<keyword evidence="7 12" id="KW-0862">Zinc</keyword>
<comment type="caution">
    <text evidence="14">The sequence shown here is derived from an EMBL/GenBank/DDBJ whole genome shotgun (WGS) entry which is preliminary data.</text>
</comment>
<reference evidence="14 15" key="1">
    <citation type="submission" date="2019-07" db="EMBL/GenBank/DDBJ databases">
        <title>Novel species isolated from glacier.</title>
        <authorList>
            <person name="Liu Q."/>
            <person name="Xin Y.-H."/>
        </authorList>
    </citation>
    <scope>NUCLEOTIDE SEQUENCE [LARGE SCALE GENOMIC DNA]</scope>
    <source>
        <strain evidence="14 15">LB1R16</strain>
    </source>
</reference>
<dbReference type="InterPro" id="IPR041222">
    <property type="entry name" value="PriA_3primeBD"/>
</dbReference>
<dbReference type="PROSITE" id="PS51192">
    <property type="entry name" value="HELICASE_ATP_BIND_1"/>
    <property type="match status" value="1"/>
</dbReference>
<dbReference type="AlphaFoldDB" id="A0A552UF29"/>
<dbReference type="NCBIfam" id="NF004070">
    <property type="entry name" value="PRK05580.2-2"/>
    <property type="match status" value="1"/>
</dbReference>
<dbReference type="NCBIfam" id="TIGR00595">
    <property type="entry name" value="priA"/>
    <property type="match status" value="1"/>
</dbReference>
<dbReference type="GO" id="GO:0043138">
    <property type="term" value="F:3'-5' DNA helicase activity"/>
    <property type="evidence" value="ECO:0007669"/>
    <property type="project" value="UniProtKB-EC"/>
</dbReference>
<dbReference type="GO" id="GO:0008270">
    <property type="term" value="F:zinc ion binding"/>
    <property type="evidence" value="ECO:0007669"/>
    <property type="project" value="UniProtKB-UniRule"/>
</dbReference>
<dbReference type="Pfam" id="PF17764">
    <property type="entry name" value="PriA_3primeBD"/>
    <property type="match status" value="1"/>
</dbReference>
<dbReference type="FunFam" id="3.40.50.300:FF:000489">
    <property type="entry name" value="Primosome assembly protein PriA"/>
    <property type="match status" value="1"/>
</dbReference>
<dbReference type="PANTHER" id="PTHR30580">
    <property type="entry name" value="PRIMOSOMAL PROTEIN N"/>
    <property type="match status" value="1"/>
</dbReference>
<evidence type="ECO:0000256" key="3">
    <source>
        <dbReference type="ARBA" id="ARBA00022723"/>
    </source>
</evidence>
<evidence type="ECO:0000313" key="14">
    <source>
        <dbReference type="EMBL" id="TRW16822.1"/>
    </source>
</evidence>
<feature type="binding site" evidence="12">
    <location>
        <position position="461"/>
    </location>
    <ligand>
        <name>Zn(2+)</name>
        <dbReference type="ChEBI" id="CHEBI:29105"/>
        <label>2</label>
    </ligand>
</feature>
<dbReference type="InterPro" id="IPR011545">
    <property type="entry name" value="DEAD/DEAH_box_helicase_dom"/>
</dbReference>
<feature type="binding site" evidence="12">
    <location>
        <position position="477"/>
    </location>
    <ligand>
        <name>Zn(2+)</name>
        <dbReference type="ChEBI" id="CHEBI:29105"/>
        <label>1</label>
    </ligand>
</feature>
<dbReference type="PANTHER" id="PTHR30580:SF0">
    <property type="entry name" value="PRIMOSOMAL PROTEIN N"/>
    <property type="match status" value="1"/>
</dbReference>
<keyword evidence="2 12" id="KW-0235">DNA replication</keyword>
<evidence type="ECO:0000256" key="4">
    <source>
        <dbReference type="ARBA" id="ARBA00022741"/>
    </source>
</evidence>
<comment type="cofactor">
    <cofactor evidence="12">
        <name>Zn(2+)</name>
        <dbReference type="ChEBI" id="CHEBI:29105"/>
    </cofactor>
    <text evidence="12">Binds 2 zinc ions per subunit.</text>
</comment>
<evidence type="ECO:0000256" key="2">
    <source>
        <dbReference type="ARBA" id="ARBA00022705"/>
    </source>
</evidence>
<feature type="domain" description="Helicase ATP-binding" evidence="13">
    <location>
        <begin position="207"/>
        <end position="373"/>
    </location>
</feature>
<keyword evidence="6 12" id="KW-0347">Helicase</keyword>
<dbReference type="Pfam" id="PF18074">
    <property type="entry name" value="PriA_C"/>
    <property type="match status" value="1"/>
</dbReference>
<accession>A0A552UF29</accession>
<name>A0A552UF29_9SPHN</name>
<comment type="catalytic activity">
    <reaction evidence="12">
        <text>Couples ATP hydrolysis with the unwinding of duplex DNA by translocating in the 3'-5' direction.</text>
        <dbReference type="EC" id="5.6.2.4"/>
    </reaction>
</comment>
<dbReference type="EC" id="5.6.2.4" evidence="12"/>
<feature type="binding site" evidence="12">
    <location>
        <position position="434"/>
    </location>
    <ligand>
        <name>Zn(2+)</name>
        <dbReference type="ChEBI" id="CHEBI:29105"/>
        <label>1</label>
    </ligand>
</feature>
<evidence type="ECO:0000256" key="9">
    <source>
        <dbReference type="ARBA" id="ARBA00023125"/>
    </source>
</evidence>
<feature type="binding site" evidence="12">
    <location>
        <position position="443"/>
    </location>
    <ligand>
        <name>Zn(2+)</name>
        <dbReference type="ChEBI" id="CHEBI:29105"/>
        <label>2</label>
    </ligand>
</feature>
<keyword evidence="4 12" id="KW-0547">Nucleotide-binding</keyword>
<dbReference type="Gene3D" id="3.40.50.300">
    <property type="entry name" value="P-loop containing nucleotide triphosphate hydrolases"/>
    <property type="match status" value="2"/>
</dbReference>
<dbReference type="SUPFAM" id="SSF52540">
    <property type="entry name" value="P-loop containing nucleoside triphosphate hydrolases"/>
    <property type="match status" value="1"/>
</dbReference>
<evidence type="ECO:0000256" key="11">
    <source>
        <dbReference type="ARBA" id="ARBA00048988"/>
    </source>
</evidence>
<evidence type="ECO:0000256" key="5">
    <source>
        <dbReference type="ARBA" id="ARBA00022801"/>
    </source>
</evidence>
<dbReference type="GO" id="GO:0006270">
    <property type="term" value="P:DNA replication initiation"/>
    <property type="evidence" value="ECO:0007669"/>
    <property type="project" value="TreeGrafter"/>
</dbReference>
<dbReference type="RefSeq" id="WP_143554366.1">
    <property type="nucleotide sequence ID" value="NZ_VJWA01000001.1"/>
</dbReference>
<dbReference type="InterPro" id="IPR014001">
    <property type="entry name" value="Helicase_ATP-bd"/>
</dbReference>
<feature type="binding site" evidence="12">
    <location>
        <position position="437"/>
    </location>
    <ligand>
        <name>Zn(2+)</name>
        <dbReference type="ChEBI" id="CHEBI:29105"/>
        <label>1</label>
    </ligand>
</feature>
<dbReference type="OrthoDB" id="9759544at2"/>